<keyword evidence="3" id="KW-1185">Reference proteome</keyword>
<feature type="transmembrane region" description="Helical" evidence="1">
    <location>
        <begin position="84"/>
        <end position="105"/>
    </location>
</feature>
<keyword evidence="1" id="KW-0472">Membrane</keyword>
<comment type="caution">
    <text evidence="2">The sequence shown here is derived from an EMBL/GenBank/DDBJ whole genome shotgun (WGS) entry which is preliminary data.</text>
</comment>
<accession>A0A7W6NN63</accession>
<keyword evidence="1" id="KW-0812">Transmembrane</keyword>
<evidence type="ECO:0000256" key="1">
    <source>
        <dbReference type="SAM" id="Phobius"/>
    </source>
</evidence>
<proteinExistence type="predicted"/>
<evidence type="ECO:0000313" key="2">
    <source>
        <dbReference type="EMBL" id="MBB4081453.1"/>
    </source>
</evidence>
<dbReference type="Proteomes" id="UP000529946">
    <property type="component" value="Unassembled WGS sequence"/>
</dbReference>
<sequence>MESLIDSIGAFLSALFGLAQGGFDGVNQVTGLLIAVIAALLMPAWNRLWASALGAAIAHVAIDVVRPVLDGGSFYLPPLLTVTFWMTLLGLFLGYAIVIALFFLIKSLVTGIGKAGHKQKQHAH</sequence>
<keyword evidence="1" id="KW-1133">Transmembrane helix</keyword>
<dbReference type="AlphaFoldDB" id="A0A7W6NN63"/>
<name>A0A7W6NN63_9CAUL</name>
<reference evidence="2 3" key="1">
    <citation type="submission" date="2020-08" db="EMBL/GenBank/DDBJ databases">
        <title>Genomic Encyclopedia of Type Strains, Phase IV (KMG-IV): sequencing the most valuable type-strain genomes for metagenomic binning, comparative biology and taxonomic classification.</title>
        <authorList>
            <person name="Goeker M."/>
        </authorList>
    </citation>
    <scope>NUCLEOTIDE SEQUENCE [LARGE SCALE GENOMIC DNA]</scope>
    <source>
        <strain evidence="2 3">DSM 23960</strain>
    </source>
</reference>
<protein>
    <submittedName>
        <fullName evidence="2">Uncharacterized protein</fullName>
    </submittedName>
</protein>
<organism evidence="2 3">
    <name type="scientific">Brevundimonas lenta</name>
    <dbReference type="NCBI Taxonomy" id="424796"/>
    <lineage>
        <taxon>Bacteria</taxon>
        <taxon>Pseudomonadati</taxon>
        <taxon>Pseudomonadota</taxon>
        <taxon>Alphaproteobacteria</taxon>
        <taxon>Caulobacterales</taxon>
        <taxon>Caulobacteraceae</taxon>
        <taxon>Brevundimonas</taxon>
    </lineage>
</organism>
<feature type="transmembrane region" description="Helical" evidence="1">
    <location>
        <begin position="52"/>
        <end position="69"/>
    </location>
</feature>
<evidence type="ECO:0000313" key="3">
    <source>
        <dbReference type="Proteomes" id="UP000529946"/>
    </source>
</evidence>
<dbReference type="RefSeq" id="WP_183202132.1">
    <property type="nucleotide sequence ID" value="NZ_BAAAER010000002.1"/>
</dbReference>
<dbReference type="EMBL" id="JACIDM010000001">
    <property type="protein sequence ID" value="MBB4081453.1"/>
    <property type="molecule type" value="Genomic_DNA"/>
</dbReference>
<feature type="transmembrane region" description="Helical" evidence="1">
    <location>
        <begin position="29"/>
        <end position="45"/>
    </location>
</feature>
<gene>
    <name evidence="2" type="ORF">GGR12_000292</name>
</gene>